<keyword evidence="2" id="KW-1185">Reference proteome</keyword>
<dbReference type="AlphaFoldDB" id="A0A1B8TPF6"/>
<sequence>MLKSDLTATEQSVLNAVREEHLTSFEILKKVENVSLILSLYNILDKLNSKGVLKSYMKQNRKYHYAA</sequence>
<dbReference type="EMBL" id="LSFL01000042">
    <property type="protein sequence ID" value="OBY61479.1"/>
    <property type="molecule type" value="Genomic_DNA"/>
</dbReference>
<evidence type="ECO:0000313" key="1">
    <source>
        <dbReference type="EMBL" id="OBY61479.1"/>
    </source>
</evidence>
<proteinExistence type="predicted"/>
<evidence type="ECO:0008006" key="3">
    <source>
        <dbReference type="Google" id="ProtNLM"/>
    </source>
</evidence>
<reference evidence="2" key="1">
    <citation type="submission" date="2016-02" db="EMBL/GenBank/DDBJ databases">
        <title>Paenibacillus sp. LPB0068, isolated from Crassostrea gigas.</title>
        <authorList>
            <person name="Shin S.-K."/>
            <person name="Yi H."/>
        </authorList>
    </citation>
    <scope>NUCLEOTIDE SEQUENCE [LARGE SCALE GENOMIC DNA]</scope>
    <source>
        <strain evidence="2">KCTC 23969</strain>
    </source>
</reference>
<dbReference type="Proteomes" id="UP000092612">
    <property type="component" value="Unassembled WGS sequence"/>
</dbReference>
<name>A0A1B8TPF6_9FLAO</name>
<comment type="caution">
    <text evidence="1">The sequence shown here is derived from an EMBL/GenBank/DDBJ whole genome shotgun (WGS) entry which is preliminary data.</text>
</comment>
<protein>
    <recommendedName>
        <fullName evidence="3">Transcriptional regulator</fullName>
    </recommendedName>
</protein>
<dbReference type="STRING" id="996801.BW723_12245"/>
<gene>
    <name evidence="1" type="ORF">LPB301_15530</name>
</gene>
<dbReference type="OrthoDB" id="1203011at2"/>
<organism evidence="1 2">
    <name type="scientific">Polaribacter reichenbachii</name>
    <dbReference type="NCBI Taxonomy" id="996801"/>
    <lineage>
        <taxon>Bacteria</taxon>
        <taxon>Pseudomonadati</taxon>
        <taxon>Bacteroidota</taxon>
        <taxon>Flavobacteriia</taxon>
        <taxon>Flavobacteriales</taxon>
        <taxon>Flavobacteriaceae</taxon>
    </lineage>
</organism>
<dbReference type="KEGG" id="prn:BW723_12245"/>
<accession>A0A1B8TPF6</accession>
<evidence type="ECO:0000313" key="2">
    <source>
        <dbReference type="Proteomes" id="UP000092612"/>
    </source>
</evidence>